<dbReference type="EMBL" id="FMWO01000103">
    <property type="protein sequence ID" value="SCZ87161.1"/>
    <property type="molecule type" value="Genomic_DNA"/>
</dbReference>
<accession>A0A1G5SKU5</accession>
<dbReference type="AlphaFoldDB" id="A0A1G5SKU5"/>
<name>A0A1G5SKU5_9PROT</name>
<gene>
    <name evidence="1" type="ORF">NSMM_900020</name>
</gene>
<dbReference type="Proteomes" id="UP000198729">
    <property type="component" value="Unassembled WGS sequence"/>
</dbReference>
<sequence>MTLFYHKAEGSGPSGVEGFPHATNANTIATLIISLIPMFTSSYF</sequence>
<evidence type="ECO:0000313" key="2">
    <source>
        <dbReference type="Proteomes" id="UP000198729"/>
    </source>
</evidence>
<keyword evidence="2" id="KW-1185">Reference proteome</keyword>
<evidence type="ECO:0000313" key="1">
    <source>
        <dbReference type="EMBL" id="SCZ87161.1"/>
    </source>
</evidence>
<proteinExistence type="predicted"/>
<protein>
    <submittedName>
        <fullName evidence="1">Uncharacterized protein</fullName>
    </submittedName>
</protein>
<reference evidence="1 2" key="1">
    <citation type="submission" date="2016-10" db="EMBL/GenBank/DDBJ databases">
        <authorList>
            <person name="de Groot N.N."/>
        </authorList>
    </citation>
    <scope>NUCLEOTIDE SEQUENCE [LARGE SCALE GENOMIC DNA]</scope>
    <source>
        <strain evidence="1">1</strain>
    </source>
</reference>
<organism evidence="1 2">
    <name type="scientific">Nitrosomonas mobilis</name>
    <dbReference type="NCBI Taxonomy" id="51642"/>
    <lineage>
        <taxon>Bacteria</taxon>
        <taxon>Pseudomonadati</taxon>
        <taxon>Pseudomonadota</taxon>
        <taxon>Betaproteobacteria</taxon>
        <taxon>Nitrosomonadales</taxon>
        <taxon>Nitrosomonadaceae</taxon>
        <taxon>Nitrosomonas</taxon>
    </lineage>
</organism>